<dbReference type="RefSeq" id="WP_066860362.1">
    <property type="nucleotide sequence ID" value="NZ_CABKVV010000009.1"/>
</dbReference>
<dbReference type="PANTHER" id="PTHR43298:SF2">
    <property type="entry name" value="FMN_FAD EXPORTER YEEO-RELATED"/>
    <property type="match status" value="1"/>
</dbReference>
<feature type="transmembrane region" description="Helical" evidence="13">
    <location>
        <begin position="195"/>
        <end position="214"/>
    </location>
</feature>
<comment type="function">
    <text evidence="1">Multidrug efflux pump.</text>
</comment>
<dbReference type="GeneID" id="90531156"/>
<dbReference type="InterPro" id="IPR050222">
    <property type="entry name" value="MATE_MdtK"/>
</dbReference>
<evidence type="ECO:0000256" key="5">
    <source>
        <dbReference type="ARBA" id="ARBA00022448"/>
    </source>
</evidence>
<evidence type="ECO:0000256" key="11">
    <source>
        <dbReference type="ARBA" id="ARBA00023136"/>
    </source>
</evidence>
<keyword evidence="10" id="KW-0406">Ion transport</keyword>
<evidence type="ECO:0000256" key="13">
    <source>
        <dbReference type="SAM" id="Phobius"/>
    </source>
</evidence>
<evidence type="ECO:0000256" key="12">
    <source>
        <dbReference type="ARBA" id="ARBA00031636"/>
    </source>
</evidence>
<feature type="transmembrane region" description="Helical" evidence="13">
    <location>
        <begin position="137"/>
        <end position="157"/>
    </location>
</feature>
<evidence type="ECO:0000256" key="10">
    <source>
        <dbReference type="ARBA" id="ARBA00023065"/>
    </source>
</evidence>
<feature type="transmembrane region" description="Helical" evidence="13">
    <location>
        <begin position="169"/>
        <end position="189"/>
    </location>
</feature>
<evidence type="ECO:0000313" key="15">
    <source>
        <dbReference type="Proteomes" id="UP001524473"/>
    </source>
</evidence>
<feature type="transmembrane region" description="Helical" evidence="13">
    <location>
        <begin position="354"/>
        <end position="376"/>
    </location>
</feature>
<dbReference type="NCBIfam" id="TIGR00797">
    <property type="entry name" value="matE"/>
    <property type="match status" value="1"/>
</dbReference>
<keyword evidence="11 13" id="KW-0472">Membrane</keyword>
<proteinExistence type="inferred from homology"/>
<evidence type="ECO:0000256" key="9">
    <source>
        <dbReference type="ARBA" id="ARBA00022989"/>
    </source>
</evidence>
<evidence type="ECO:0000256" key="4">
    <source>
        <dbReference type="ARBA" id="ARBA00020268"/>
    </source>
</evidence>
<evidence type="ECO:0000256" key="8">
    <source>
        <dbReference type="ARBA" id="ARBA00022692"/>
    </source>
</evidence>
<comment type="similarity">
    <text evidence="3">Belongs to the multi antimicrobial extrusion (MATE) (TC 2.A.66.1) family.</text>
</comment>
<name>A0ABT1RYD9_9FIRM</name>
<dbReference type="InterPro" id="IPR048279">
    <property type="entry name" value="MdtK-like"/>
</dbReference>
<evidence type="ECO:0000256" key="7">
    <source>
        <dbReference type="ARBA" id="ARBA00022475"/>
    </source>
</evidence>
<sequence>MKKPPEGLIFSRRDIFRIILPLVAEQFLAMFVGMADSVMISSVGEAAVSAVSLVDSVSILLIQLFTALATGGAVVAGQYLGAKNEERARRVSDQLILLIFLISAVVTAALFFLRGVILRTVFGSITQEVMGYADTYLTITLFSIPFIALYNGGAAIFRTMADSRTPMLISFLMNAVNISGNALLIYGLGWEIEGAAIPTLLSRIVAAVVVLLLLRREKYSLHFSRPFRFRLEGGTVKRILGIGIPNGIENAMFQFGKIMVVSLISSFGTVAITANAVGNAIGVFQILPGAAIGTAAVPIISRCFGAGEERQVRYYALRLLRLAFFCNIAINLVFSLAIPLILQLYHLTEETGALASWVLLFSAVVSSTLWPAAFMFPNVYRATGDVKYTMIVSVVSMWVFRVGFSYLLGGALNLGLQGVWYGMAADWACRSVFFLLRYRSKAWRRRFTLRA</sequence>
<dbReference type="CDD" id="cd13137">
    <property type="entry name" value="MATE_NorM_like"/>
    <property type="match status" value="1"/>
</dbReference>
<gene>
    <name evidence="14" type="ORF">NE695_07145</name>
</gene>
<dbReference type="Proteomes" id="UP001524473">
    <property type="component" value="Unassembled WGS sequence"/>
</dbReference>
<keyword evidence="7" id="KW-1003">Cell membrane</keyword>
<reference evidence="14 15" key="1">
    <citation type="submission" date="2022-06" db="EMBL/GenBank/DDBJ databases">
        <title>Isolation of gut microbiota from human fecal samples.</title>
        <authorList>
            <person name="Pamer E.G."/>
            <person name="Barat B."/>
            <person name="Waligurski E."/>
            <person name="Medina S."/>
            <person name="Paddock L."/>
            <person name="Mostad J."/>
        </authorList>
    </citation>
    <scope>NUCLEOTIDE SEQUENCE [LARGE SCALE GENOMIC DNA]</scope>
    <source>
        <strain evidence="14 15">DFI.9.73</strain>
    </source>
</reference>
<keyword evidence="15" id="KW-1185">Reference proteome</keyword>
<feature type="transmembrane region" description="Helical" evidence="13">
    <location>
        <begin position="322"/>
        <end position="342"/>
    </location>
</feature>
<dbReference type="InterPro" id="IPR002528">
    <property type="entry name" value="MATE_fam"/>
</dbReference>
<comment type="caution">
    <text evidence="14">The sequence shown here is derived from an EMBL/GenBank/DDBJ whole genome shotgun (WGS) entry which is preliminary data.</text>
</comment>
<dbReference type="PANTHER" id="PTHR43298">
    <property type="entry name" value="MULTIDRUG RESISTANCE PROTEIN NORM-RELATED"/>
    <property type="match status" value="1"/>
</dbReference>
<feature type="transmembrane region" description="Helical" evidence="13">
    <location>
        <begin position="258"/>
        <end position="277"/>
    </location>
</feature>
<evidence type="ECO:0000256" key="6">
    <source>
        <dbReference type="ARBA" id="ARBA00022449"/>
    </source>
</evidence>
<keyword evidence="9 13" id="KW-1133">Transmembrane helix</keyword>
<evidence type="ECO:0000313" key="14">
    <source>
        <dbReference type="EMBL" id="MCQ4839686.1"/>
    </source>
</evidence>
<dbReference type="Pfam" id="PF01554">
    <property type="entry name" value="MatE"/>
    <property type="match status" value="2"/>
</dbReference>
<feature type="transmembrane region" description="Helical" evidence="13">
    <location>
        <begin position="94"/>
        <end position="117"/>
    </location>
</feature>
<feature type="transmembrane region" description="Helical" evidence="13">
    <location>
        <begin position="60"/>
        <end position="82"/>
    </location>
</feature>
<organism evidence="14 15">
    <name type="scientific">Neglectibacter timonensis</name>
    <dbReference type="NCBI Taxonomy" id="1776382"/>
    <lineage>
        <taxon>Bacteria</taxon>
        <taxon>Bacillati</taxon>
        <taxon>Bacillota</taxon>
        <taxon>Clostridia</taxon>
        <taxon>Eubacteriales</taxon>
        <taxon>Oscillospiraceae</taxon>
        <taxon>Neglectibacter</taxon>
    </lineage>
</organism>
<feature type="transmembrane region" description="Helical" evidence="13">
    <location>
        <begin position="20"/>
        <end position="40"/>
    </location>
</feature>
<evidence type="ECO:0000256" key="3">
    <source>
        <dbReference type="ARBA" id="ARBA00010199"/>
    </source>
</evidence>
<accession>A0ABT1RYD9</accession>
<dbReference type="EMBL" id="JANFZH010000013">
    <property type="protein sequence ID" value="MCQ4839686.1"/>
    <property type="molecule type" value="Genomic_DNA"/>
</dbReference>
<feature type="transmembrane region" description="Helical" evidence="13">
    <location>
        <begin position="283"/>
        <end position="301"/>
    </location>
</feature>
<evidence type="ECO:0000256" key="2">
    <source>
        <dbReference type="ARBA" id="ARBA00004651"/>
    </source>
</evidence>
<dbReference type="PIRSF" id="PIRSF006603">
    <property type="entry name" value="DinF"/>
    <property type="match status" value="1"/>
</dbReference>
<comment type="subcellular location">
    <subcellularLocation>
        <location evidence="2">Cell membrane</location>
        <topology evidence="2">Multi-pass membrane protein</topology>
    </subcellularLocation>
</comment>
<protein>
    <recommendedName>
        <fullName evidence="4">Probable multidrug resistance protein NorM</fullName>
    </recommendedName>
    <alternativeName>
        <fullName evidence="12">Multidrug-efflux transporter</fullName>
    </alternativeName>
</protein>
<evidence type="ECO:0000256" key="1">
    <source>
        <dbReference type="ARBA" id="ARBA00003408"/>
    </source>
</evidence>
<feature type="transmembrane region" description="Helical" evidence="13">
    <location>
        <begin position="388"/>
        <end position="412"/>
    </location>
</feature>
<keyword evidence="5" id="KW-0813">Transport</keyword>
<keyword evidence="8 13" id="KW-0812">Transmembrane</keyword>
<feature type="transmembrane region" description="Helical" evidence="13">
    <location>
        <begin position="418"/>
        <end position="436"/>
    </location>
</feature>
<keyword evidence="6" id="KW-0050">Antiport</keyword>